<gene>
    <name evidence="3" type="ORF">J2I48_03505</name>
</gene>
<organism evidence="3 4">
    <name type="scientific">Fibrella aquatilis</name>
    <dbReference type="NCBI Taxonomy" id="2817059"/>
    <lineage>
        <taxon>Bacteria</taxon>
        <taxon>Pseudomonadati</taxon>
        <taxon>Bacteroidota</taxon>
        <taxon>Cytophagia</taxon>
        <taxon>Cytophagales</taxon>
        <taxon>Spirosomataceae</taxon>
        <taxon>Fibrella</taxon>
    </lineage>
</organism>
<keyword evidence="1" id="KW-0812">Transmembrane</keyword>
<proteinExistence type="predicted"/>
<protein>
    <submittedName>
        <fullName evidence="3">Histidine kinase</fullName>
    </submittedName>
</protein>
<dbReference type="PANTHER" id="PTHR34220">
    <property type="entry name" value="SENSOR HISTIDINE KINASE YPDA"/>
    <property type="match status" value="1"/>
</dbReference>
<dbReference type="PANTHER" id="PTHR34220:SF7">
    <property type="entry name" value="SENSOR HISTIDINE KINASE YPDA"/>
    <property type="match status" value="1"/>
</dbReference>
<dbReference type="GO" id="GO:0016020">
    <property type="term" value="C:membrane"/>
    <property type="evidence" value="ECO:0007669"/>
    <property type="project" value="InterPro"/>
</dbReference>
<keyword evidence="1" id="KW-0472">Membrane</keyword>
<evidence type="ECO:0000313" key="3">
    <source>
        <dbReference type="EMBL" id="MBO0930041.1"/>
    </source>
</evidence>
<feature type="transmembrane region" description="Helical" evidence="1">
    <location>
        <begin position="127"/>
        <end position="153"/>
    </location>
</feature>
<dbReference type="InterPro" id="IPR010559">
    <property type="entry name" value="Sig_transdc_His_kin_internal"/>
</dbReference>
<name>A0A939JYN2_9BACT</name>
<dbReference type="RefSeq" id="WP_207334006.1">
    <property type="nucleotide sequence ID" value="NZ_JAFMYU010000002.1"/>
</dbReference>
<evidence type="ECO:0000256" key="1">
    <source>
        <dbReference type="SAM" id="Phobius"/>
    </source>
</evidence>
<keyword evidence="4" id="KW-1185">Reference proteome</keyword>
<reference evidence="3 4" key="1">
    <citation type="submission" date="2021-03" db="EMBL/GenBank/DDBJ databases">
        <title>Fibrella sp. HMF5036 genome sequencing and assembly.</title>
        <authorList>
            <person name="Kang H."/>
            <person name="Kim H."/>
            <person name="Bae S."/>
            <person name="Joh K."/>
        </authorList>
    </citation>
    <scope>NUCLEOTIDE SEQUENCE [LARGE SCALE GENOMIC DNA]</scope>
    <source>
        <strain evidence="3 4">HMF5036</strain>
    </source>
</reference>
<dbReference type="Proteomes" id="UP000664795">
    <property type="component" value="Unassembled WGS sequence"/>
</dbReference>
<feature type="transmembrane region" description="Helical" evidence="1">
    <location>
        <begin position="48"/>
        <end position="73"/>
    </location>
</feature>
<keyword evidence="3" id="KW-0808">Transferase</keyword>
<dbReference type="InterPro" id="IPR050640">
    <property type="entry name" value="Bact_2-comp_sensor_kinase"/>
</dbReference>
<feature type="transmembrane region" description="Helical" evidence="1">
    <location>
        <begin position="85"/>
        <end position="107"/>
    </location>
</feature>
<dbReference type="GO" id="GO:0000155">
    <property type="term" value="F:phosphorelay sensor kinase activity"/>
    <property type="evidence" value="ECO:0007669"/>
    <property type="project" value="InterPro"/>
</dbReference>
<keyword evidence="1" id="KW-1133">Transmembrane helix</keyword>
<accession>A0A939JYN2</accession>
<dbReference type="EMBL" id="JAFMYU010000002">
    <property type="protein sequence ID" value="MBO0930041.1"/>
    <property type="molecule type" value="Genomic_DNA"/>
</dbReference>
<evidence type="ECO:0000259" key="2">
    <source>
        <dbReference type="Pfam" id="PF06580"/>
    </source>
</evidence>
<keyword evidence="3" id="KW-0418">Kinase</keyword>
<dbReference type="Pfam" id="PF06580">
    <property type="entry name" value="His_kinase"/>
    <property type="match status" value="1"/>
</dbReference>
<evidence type="ECO:0000313" key="4">
    <source>
        <dbReference type="Proteomes" id="UP000664795"/>
    </source>
</evidence>
<comment type="caution">
    <text evidence="3">The sequence shown here is derived from an EMBL/GenBank/DDBJ whole genome shotgun (WGS) entry which is preliminary data.</text>
</comment>
<feature type="domain" description="Signal transduction histidine kinase internal region" evidence="2">
    <location>
        <begin position="173"/>
        <end position="251"/>
    </location>
</feature>
<sequence length="358" mass="41251">MTVRSHLPQRLTLPEWLVHWLVWTLLTVKDVADMYGRPTYPVAKTAVATYWLLGVGYMLISVLAFYLSIWLVAKPLLTGPLGWRSFGKAGLGLLVTLAAITVFRYGLEFYLFKPILGFDNYHRNTSFTLGWFVQNSVGFYFDYIIYGLLYAFFRRNFINERRRREAEQAQTAAELAFLRAQLNPHFLFNTINDIYALVYQKSDAAPGALLKLSELLRYVLHEARHDRVLLAKEIDYVNGLVDLQRIGSKDNLYVDYQLHGYLNGQIIAPMLLVSFVENAFKHGIVDNPNQPIQLRVDLTDTTLDFSLHNAKNHQQKDHTGGIGLANVQRRLDLLYPRRHTLQVTDGPNEYYVKLHLDL</sequence>
<dbReference type="AlphaFoldDB" id="A0A939JYN2"/>